<keyword evidence="2" id="KW-1185">Reference proteome</keyword>
<gene>
    <name evidence="1" type="ORF">JDV02_002998</name>
</gene>
<accession>A0A9Q8QC67</accession>
<proteinExistence type="predicted"/>
<sequence>MTSVRNASSNIRMVCKEAKEAADHMTPRDAKRVTVVDCPESYGVRLSPSQDLVIFVPKRCPYAEDKFWDEDINFPEYWLSDYNTFKLIPWQSDLNATLRHIAVGYGIPNTCCVSKYVRTDRSEPPVWYVHGKLLESMANALLALANAKDIVLGEAHLWIIDYELCRNGTVATQDTLDALYPTKRHIFYAKKHRFIEVAAGDREWGLNIRTVQTAQAGADLRSNGMTTMGATHLLPVGWEYLTLKIGVLACEQWSWV</sequence>
<dbReference type="RefSeq" id="XP_047840053.1">
    <property type="nucleotide sequence ID" value="XM_047984081.1"/>
</dbReference>
<dbReference type="AlphaFoldDB" id="A0A9Q8QC67"/>
<organism evidence="1 2">
    <name type="scientific">Purpureocillium takamizusanense</name>
    <dbReference type="NCBI Taxonomy" id="2060973"/>
    <lineage>
        <taxon>Eukaryota</taxon>
        <taxon>Fungi</taxon>
        <taxon>Dikarya</taxon>
        <taxon>Ascomycota</taxon>
        <taxon>Pezizomycotina</taxon>
        <taxon>Sordariomycetes</taxon>
        <taxon>Hypocreomycetidae</taxon>
        <taxon>Hypocreales</taxon>
        <taxon>Ophiocordycipitaceae</taxon>
        <taxon>Purpureocillium</taxon>
    </lineage>
</organism>
<reference evidence="1" key="1">
    <citation type="submission" date="2021-11" db="EMBL/GenBank/DDBJ databases">
        <title>Purpureocillium_takamizusanense_genome.</title>
        <authorList>
            <person name="Nguyen N.-H."/>
        </authorList>
    </citation>
    <scope>NUCLEOTIDE SEQUENCE</scope>
    <source>
        <strain evidence="1">PT3</strain>
    </source>
</reference>
<dbReference type="KEGG" id="ptkz:JDV02_002998"/>
<dbReference type="EMBL" id="CP086355">
    <property type="protein sequence ID" value="UNI16572.1"/>
    <property type="molecule type" value="Genomic_DNA"/>
</dbReference>
<evidence type="ECO:0000313" key="1">
    <source>
        <dbReference type="EMBL" id="UNI16572.1"/>
    </source>
</evidence>
<evidence type="ECO:0000313" key="2">
    <source>
        <dbReference type="Proteomes" id="UP000829364"/>
    </source>
</evidence>
<protein>
    <submittedName>
        <fullName evidence="1">Uncharacterized protein</fullName>
    </submittedName>
</protein>
<name>A0A9Q8QC67_9HYPO</name>
<dbReference type="GeneID" id="72064958"/>
<dbReference type="Proteomes" id="UP000829364">
    <property type="component" value="Chromosome 2"/>
</dbReference>